<feature type="transmembrane region" description="Helical" evidence="1">
    <location>
        <begin position="241"/>
        <end position="264"/>
    </location>
</feature>
<keyword evidence="1" id="KW-0812">Transmembrane</keyword>
<accession>A0A7Z7CZ49</accession>
<dbReference type="Proteomes" id="UP000198702">
    <property type="component" value="Unassembled WGS sequence"/>
</dbReference>
<reference evidence="2 3" key="1">
    <citation type="submission" date="2016-10" db="EMBL/GenBank/DDBJ databases">
        <authorList>
            <person name="Varghese N."/>
            <person name="Submissions S."/>
        </authorList>
    </citation>
    <scope>NUCLEOTIDE SEQUENCE [LARGE SCALE GENOMIC DNA]</scope>
    <source>
        <strain evidence="2 3">UNC380MFSha3.1</strain>
    </source>
</reference>
<feature type="transmembrane region" description="Helical" evidence="1">
    <location>
        <begin position="165"/>
        <end position="198"/>
    </location>
</feature>
<feature type="transmembrane region" description="Helical" evidence="1">
    <location>
        <begin position="47"/>
        <end position="65"/>
    </location>
</feature>
<organism evidence="2 3">
    <name type="scientific">Microbacterium saccharophilum</name>
    <dbReference type="NCBI Taxonomy" id="1213358"/>
    <lineage>
        <taxon>Bacteria</taxon>
        <taxon>Bacillati</taxon>
        <taxon>Actinomycetota</taxon>
        <taxon>Actinomycetes</taxon>
        <taxon>Micrococcales</taxon>
        <taxon>Microbacteriaceae</taxon>
        <taxon>Microbacterium</taxon>
    </lineage>
</organism>
<keyword evidence="1" id="KW-1133">Transmembrane helix</keyword>
<comment type="caution">
    <text evidence="2">The sequence shown here is derived from an EMBL/GenBank/DDBJ whole genome shotgun (WGS) entry which is preliminary data.</text>
</comment>
<protein>
    <submittedName>
        <fullName evidence="2">Uncharacterized protein</fullName>
    </submittedName>
</protein>
<sequence>MRFLLSLVMIVVGAVLLVAGTIWNTLARVWDTHRADPDPRLARLFRVRDIVGLLIVGAAYLNWQWGRIDANAAVSESLSGRLETLILLFFAVLLVLVAFVALARRGSRGEALALTTIPLSVLASVFALFAALAWAFGGAEPPLPAALDTAWTGLRTWSASSGWGTAALVVVTALSVLATIVLVIALFTVLAALLWMVTGSMFRINDVHPMLGPILVLALSAWTLGGGLARLLDGSASAFPLWVAWTLSVGGPVVIIALTVVQIVRLTRSGRGLRTLVHRAADDRIASAVHRSGRAIGRLISGGGSARE</sequence>
<dbReference type="EMBL" id="FOQZ01000001">
    <property type="protein sequence ID" value="SFI39183.1"/>
    <property type="molecule type" value="Genomic_DNA"/>
</dbReference>
<dbReference type="RefSeq" id="WP_028496043.1">
    <property type="nucleotide sequence ID" value="NZ_FOQZ01000001.1"/>
</dbReference>
<keyword evidence="1" id="KW-0472">Membrane</keyword>
<evidence type="ECO:0000256" key="1">
    <source>
        <dbReference type="SAM" id="Phobius"/>
    </source>
</evidence>
<feature type="transmembrane region" description="Helical" evidence="1">
    <location>
        <begin position="111"/>
        <end position="136"/>
    </location>
</feature>
<name>A0A7Z7CZ49_9MICO</name>
<feature type="transmembrane region" description="Helical" evidence="1">
    <location>
        <begin position="85"/>
        <end position="104"/>
    </location>
</feature>
<evidence type="ECO:0000313" key="3">
    <source>
        <dbReference type="Proteomes" id="UP000198702"/>
    </source>
</evidence>
<feature type="transmembrane region" description="Helical" evidence="1">
    <location>
        <begin position="6"/>
        <end position="26"/>
    </location>
</feature>
<feature type="transmembrane region" description="Helical" evidence="1">
    <location>
        <begin position="210"/>
        <end position="229"/>
    </location>
</feature>
<dbReference type="AlphaFoldDB" id="A0A7Z7CZ49"/>
<proteinExistence type="predicted"/>
<evidence type="ECO:0000313" key="2">
    <source>
        <dbReference type="EMBL" id="SFI39183.1"/>
    </source>
</evidence>
<gene>
    <name evidence="2" type="ORF">SAMN04487751_1579</name>
</gene>